<protein>
    <submittedName>
        <fullName evidence="2">Uncharacterized protein</fullName>
    </submittedName>
</protein>
<feature type="compositionally biased region" description="Basic and acidic residues" evidence="1">
    <location>
        <begin position="1"/>
        <end position="10"/>
    </location>
</feature>
<keyword evidence="3" id="KW-1185">Reference proteome</keyword>
<organism evidence="2 3">
    <name type="scientific">Myodes glareolus</name>
    <name type="common">Bank vole</name>
    <name type="synonym">Clethrionomys glareolus</name>
    <dbReference type="NCBI Taxonomy" id="447135"/>
    <lineage>
        <taxon>Eukaryota</taxon>
        <taxon>Metazoa</taxon>
        <taxon>Chordata</taxon>
        <taxon>Craniata</taxon>
        <taxon>Vertebrata</taxon>
        <taxon>Euteleostomi</taxon>
        <taxon>Mammalia</taxon>
        <taxon>Eutheria</taxon>
        <taxon>Euarchontoglires</taxon>
        <taxon>Glires</taxon>
        <taxon>Rodentia</taxon>
        <taxon>Myomorpha</taxon>
        <taxon>Muroidea</taxon>
        <taxon>Cricetidae</taxon>
        <taxon>Arvicolinae</taxon>
        <taxon>Myodes</taxon>
    </lineage>
</organism>
<feature type="region of interest" description="Disordered" evidence="1">
    <location>
        <begin position="1"/>
        <end position="43"/>
    </location>
</feature>
<evidence type="ECO:0000256" key="1">
    <source>
        <dbReference type="SAM" id="MobiDB-lite"/>
    </source>
</evidence>
<sequence>LTEPPEEVRPPARVGGDGGAAVGAGASARQPVGPADTACVRSAPRGGRGRLPLVFRHSGMKRLLVLLEAGSSLLNPSLFPICGRPEAAGELTRSLALCGRSPPEEAVCLGCQEPENGSAPSGDIAEDPGFPRRLKTSVGFDCLQKVGDTTRPKRTGGGTDRRTDRWSAGTREDRRRRLSIASPAAALEEN</sequence>
<gene>
    <name evidence="2" type="ORF">U0070_025526</name>
</gene>
<feature type="non-terminal residue" evidence="2">
    <location>
        <position position="1"/>
    </location>
</feature>
<proteinExistence type="predicted"/>
<name>A0AAW0IF44_MYOGA</name>
<dbReference type="Proteomes" id="UP001488838">
    <property type="component" value="Unassembled WGS sequence"/>
</dbReference>
<accession>A0AAW0IF44</accession>
<evidence type="ECO:0000313" key="2">
    <source>
        <dbReference type="EMBL" id="KAK7812831.1"/>
    </source>
</evidence>
<feature type="compositionally biased region" description="Basic and acidic residues" evidence="1">
    <location>
        <begin position="159"/>
        <end position="175"/>
    </location>
</feature>
<reference evidence="2 3" key="1">
    <citation type="journal article" date="2023" name="bioRxiv">
        <title>Conserved and derived expression patterns and positive selection on dental genes reveal complex evolutionary context of ever-growing rodent molars.</title>
        <authorList>
            <person name="Calamari Z.T."/>
            <person name="Song A."/>
            <person name="Cohen E."/>
            <person name="Akter M."/>
            <person name="Roy R.D."/>
            <person name="Hallikas O."/>
            <person name="Christensen M.M."/>
            <person name="Li P."/>
            <person name="Marangoni P."/>
            <person name="Jernvall J."/>
            <person name="Klein O.D."/>
        </authorList>
    </citation>
    <scope>NUCLEOTIDE SEQUENCE [LARGE SCALE GENOMIC DNA]</scope>
    <source>
        <strain evidence="2">V071</strain>
    </source>
</reference>
<dbReference type="AlphaFoldDB" id="A0AAW0IF44"/>
<dbReference type="EMBL" id="JBBHLL010000143">
    <property type="protein sequence ID" value="KAK7812831.1"/>
    <property type="molecule type" value="Genomic_DNA"/>
</dbReference>
<evidence type="ECO:0000313" key="3">
    <source>
        <dbReference type="Proteomes" id="UP001488838"/>
    </source>
</evidence>
<comment type="caution">
    <text evidence="2">The sequence shown here is derived from an EMBL/GenBank/DDBJ whole genome shotgun (WGS) entry which is preliminary data.</text>
</comment>
<feature type="region of interest" description="Disordered" evidence="1">
    <location>
        <begin position="145"/>
        <end position="190"/>
    </location>
</feature>